<feature type="region of interest" description="Disordered" evidence="2">
    <location>
        <begin position="190"/>
        <end position="269"/>
    </location>
</feature>
<dbReference type="InterPro" id="IPR001128">
    <property type="entry name" value="Cyt_P450"/>
</dbReference>
<dbReference type="PANTHER" id="PTHR46696">
    <property type="entry name" value="P450, PUTATIVE (EUROFUNG)-RELATED"/>
    <property type="match status" value="1"/>
</dbReference>
<dbReference type="AlphaFoldDB" id="A0A7Z0WFL0"/>
<evidence type="ECO:0008006" key="5">
    <source>
        <dbReference type="Google" id="ProtNLM"/>
    </source>
</evidence>
<gene>
    <name evidence="3" type="ORF">BLA60_33200</name>
</gene>
<protein>
    <recommendedName>
        <fullName evidence="5">Cytochrome P450</fullName>
    </recommendedName>
</protein>
<dbReference type="RefSeq" id="WP_075137000.1">
    <property type="nucleotide sequence ID" value="NZ_MSIF01000023.1"/>
</dbReference>
<dbReference type="GO" id="GO:0005506">
    <property type="term" value="F:iron ion binding"/>
    <property type="evidence" value="ECO:0007669"/>
    <property type="project" value="InterPro"/>
</dbReference>
<dbReference type="SUPFAM" id="SSF48264">
    <property type="entry name" value="Cytochrome P450"/>
    <property type="match status" value="1"/>
</dbReference>
<reference evidence="3 4" key="1">
    <citation type="submission" date="2016-12" db="EMBL/GenBank/DDBJ databases">
        <title>The draft genome sequence of Actinophytocola xinjiangensis.</title>
        <authorList>
            <person name="Wang W."/>
            <person name="Yuan L."/>
        </authorList>
    </citation>
    <scope>NUCLEOTIDE SEQUENCE [LARGE SCALE GENOMIC DNA]</scope>
    <source>
        <strain evidence="3 4">CGMCC 4.4663</strain>
    </source>
</reference>
<dbReference type="EMBL" id="MSIF01000023">
    <property type="protein sequence ID" value="OLF06191.1"/>
    <property type="molecule type" value="Genomic_DNA"/>
</dbReference>
<accession>A0A7Z0WFL0</accession>
<name>A0A7Z0WFL0_9PSEU</name>
<dbReference type="PRINTS" id="PR00385">
    <property type="entry name" value="P450"/>
</dbReference>
<evidence type="ECO:0000313" key="3">
    <source>
        <dbReference type="EMBL" id="OLF06191.1"/>
    </source>
</evidence>
<dbReference type="PANTHER" id="PTHR46696:SF1">
    <property type="entry name" value="CYTOCHROME P450 YJIB-RELATED"/>
    <property type="match status" value="1"/>
</dbReference>
<evidence type="ECO:0000256" key="2">
    <source>
        <dbReference type="SAM" id="MobiDB-lite"/>
    </source>
</evidence>
<evidence type="ECO:0000256" key="1">
    <source>
        <dbReference type="ARBA" id="ARBA00010617"/>
    </source>
</evidence>
<dbReference type="Proteomes" id="UP000185696">
    <property type="component" value="Unassembled WGS sequence"/>
</dbReference>
<keyword evidence="4" id="KW-1185">Reference proteome</keyword>
<dbReference type="InterPro" id="IPR036396">
    <property type="entry name" value="Cyt_P450_sf"/>
</dbReference>
<comment type="caution">
    <text evidence="3">The sequence shown here is derived from an EMBL/GenBank/DDBJ whole genome shotgun (WGS) entry which is preliminary data.</text>
</comment>
<dbReference type="GO" id="GO:0004497">
    <property type="term" value="F:monooxygenase activity"/>
    <property type="evidence" value="ECO:0007669"/>
    <property type="project" value="InterPro"/>
</dbReference>
<dbReference type="Gene3D" id="1.10.630.10">
    <property type="entry name" value="Cytochrome P450"/>
    <property type="match status" value="2"/>
</dbReference>
<proteinExistence type="inferred from homology"/>
<sequence>MTPDLTPEDVTLDQLTTDPHPVLARLRADHPVAWVPALGGWLVTSHDLAVAVMRDPSTFTVDDPRFSTARVVGPSMLSLDGAEHTRHRAPFLPPFRPAPVRDRFTPFLDTTAQALADALPPNEAELRSAYAGPLAVAVVADALGLVGVDAATVLSWYETIVDSVSAVTAGGPPTDAGECAYAQLRTAVATSTTPPAVGPEPTADSRTTPANGPEPAADARATPADDAPGGEAPGEGDPRTGSLAGGSEPGSCPRGAGRPSGAGESTPGGAGAHSVLVAASATLTEAEVVANAAVLMFGGIDTTAGMITNLVRHLLLHRAELTPGAVEESLRLEPAAAVVDRYATRDVELGGASVKAGDLVVVSIAGANRDPAVFTDPDTFDPLRPNARQHLAFAQGPHFCLGARLARAETTIAARTLFDRLPGLRLVADDPPRGLVFRRPPALRVGYDR</sequence>
<comment type="similarity">
    <text evidence="1">Belongs to the cytochrome P450 family.</text>
</comment>
<dbReference type="GO" id="GO:0016705">
    <property type="term" value="F:oxidoreductase activity, acting on paired donors, with incorporation or reduction of molecular oxygen"/>
    <property type="evidence" value="ECO:0007669"/>
    <property type="project" value="InterPro"/>
</dbReference>
<organism evidence="3 4">
    <name type="scientific">Actinophytocola xinjiangensis</name>
    <dbReference type="NCBI Taxonomy" id="485602"/>
    <lineage>
        <taxon>Bacteria</taxon>
        <taxon>Bacillati</taxon>
        <taxon>Actinomycetota</taxon>
        <taxon>Actinomycetes</taxon>
        <taxon>Pseudonocardiales</taxon>
        <taxon>Pseudonocardiaceae</taxon>
    </lineage>
</organism>
<feature type="compositionally biased region" description="Low complexity" evidence="2">
    <location>
        <begin position="215"/>
        <end position="230"/>
    </location>
</feature>
<dbReference type="GO" id="GO:0020037">
    <property type="term" value="F:heme binding"/>
    <property type="evidence" value="ECO:0007669"/>
    <property type="project" value="InterPro"/>
</dbReference>
<evidence type="ECO:0000313" key="4">
    <source>
        <dbReference type="Proteomes" id="UP000185696"/>
    </source>
</evidence>
<dbReference type="Pfam" id="PF00067">
    <property type="entry name" value="p450"/>
    <property type="match status" value="1"/>
</dbReference>